<evidence type="ECO:0000313" key="4">
    <source>
        <dbReference type="EMBL" id="GFH57509.1"/>
    </source>
</evidence>
<sequence length="1180" mass="134331">MSEDRVSLDEYGGTGIDDCLEAENEEDQRSTNPINNGEEQQSESQLEEEIALQETILESLQIRLHSLDKDIDRYMQGIDLSTQVIEDAQSKESQLIKKKNEHMAILKKVKQNYEKCILALKKKLDMKPDCIVEDVPLQEQVITAEEAIVEDIQTLHENEENEEQIIENPFLQFSVEIVDPFDDEYIKKRWNQSAPSKMPVFQLQNTKLPPLMMTSIPLHAPIRSKEKLSDIIRIMHSEIRARRKKISSQIELEADYDFFIKGTVLDFYAMSLYNPFVFEKLQSDCPMAKKIWDSISVVEEQDEDEKETRDEEREIDPHVIICRDDLFGNCDDVDCLFQHIGNQMKKKSDWRKLEKMEKRKLNYINLPVQAFPIPSLGSNFEDCSVDVIGSSDEKQGFKRKFLLDQKLEDVDSIECKRPKCNMDSSSLTDKDFDYEQNHETDTDGILETKKATFPLDLESGDESPAKESNTSKEEVLAEETSPEEESDDIIGNEDFILLPTIDIHEDTHDIASRIENALEQCDNDEIESNLYSKAQQSPSAFMTTLTDALKNIGFQLSEDNCLSYTNEIESITNIDQLDTHIYFLKLTSNVIYASKICVHACRVDIADAILKLYKIFIESRKDTNSLENQILFGKIHLSLSSFVEGSTCGRASSSPSSIFHIQLYFSAILRAMNCLIEEEIDLALSAEYEYDAVSSSNSVAITQNIDLYTELFTGEYRMEDRSLKSILLEVKSIQPLSSNLDSKDVSLRQQNSILLGNLLSKAVCDESFHMEDPQLLVENVLSKLCSILKTFSFKSHQIATSIDEEAKQYLQFEVFALFGPAIITTFSCIASALLSENMGFRVSRRNPSPRTESILTQLKNYGMETIHYLDFSGVTRGNLCGQSLLAPFFAILNTVLVATRSYSKAHVLLTTALLPKHEECNWMIFSDLLWSSLLQLHISFPHKNAHDWRYRNSLLGPLTTYDIHLSMITVVGDGYLSNCIRLKGQLGKTNKMRGNKKQKKKDHDAIEKNCILVASDDYMNVENIDCRLSMKFINHPPRPYPSEQIPLSIFLFSQRLSVLEFSGASMKYLPETFGLYFPNLMRLVLSNNQLSSLPSSLGKLQIIELCLDNNVFEAIPAVVSNLQKLQRFSASGNKDLAEISALIHCKSIQTIDVNETQISDMPMEFPLALPKLAKFTPLKR</sequence>
<dbReference type="Proteomes" id="UP001054902">
    <property type="component" value="Unassembled WGS sequence"/>
</dbReference>
<dbReference type="AlphaFoldDB" id="A0AAD3D7N5"/>
<dbReference type="GO" id="GO:0005737">
    <property type="term" value="C:cytoplasm"/>
    <property type="evidence" value="ECO:0007669"/>
    <property type="project" value="TreeGrafter"/>
</dbReference>
<dbReference type="InterPro" id="IPR001611">
    <property type="entry name" value="Leu-rich_rpt"/>
</dbReference>
<feature type="region of interest" description="Disordered" evidence="3">
    <location>
        <begin position="426"/>
        <end position="487"/>
    </location>
</feature>
<feature type="compositionally biased region" description="Acidic residues" evidence="3">
    <location>
        <begin position="476"/>
        <end position="487"/>
    </location>
</feature>
<dbReference type="InterPro" id="IPR032675">
    <property type="entry name" value="LRR_dom_sf"/>
</dbReference>
<reference evidence="4 5" key="1">
    <citation type="journal article" date="2021" name="Sci. Rep.">
        <title>The genome of the diatom Chaetoceros tenuissimus carries an ancient integrated fragment of an extant virus.</title>
        <authorList>
            <person name="Hongo Y."/>
            <person name="Kimura K."/>
            <person name="Takaki Y."/>
            <person name="Yoshida Y."/>
            <person name="Baba S."/>
            <person name="Kobayashi G."/>
            <person name="Nagasaki K."/>
            <person name="Hano T."/>
            <person name="Tomaru Y."/>
        </authorList>
    </citation>
    <scope>NUCLEOTIDE SEQUENCE [LARGE SCALE GENOMIC DNA]</scope>
    <source>
        <strain evidence="4 5">NIES-3715</strain>
    </source>
</reference>
<feature type="compositionally biased region" description="Basic and acidic residues" evidence="3">
    <location>
        <begin position="463"/>
        <end position="475"/>
    </location>
</feature>
<dbReference type="InterPro" id="IPR050216">
    <property type="entry name" value="LRR_domain-containing"/>
</dbReference>
<evidence type="ECO:0000256" key="3">
    <source>
        <dbReference type="SAM" id="MobiDB-lite"/>
    </source>
</evidence>
<dbReference type="EMBL" id="BLLK01000058">
    <property type="protein sequence ID" value="GFH57509.1"/>
    <property type="molecule type" value="Genomic_DNA"/>
</dbReference>
<feature type="region of interest" description="Disordered" evidence="3">
    <location>
        <begin position="1"/>
        <end position="45"/>
    </location>
</feature>
<dbReference type="PANTHER" id="PTHR48051:SF1">
    <property type="entry name" value="RAS SUPPRESSOR PROTEIN 1"/>
    <property type="match status" value="1"/>
</dbReference>
<dbReference type="SUPFAM" id="SSF52058">
    <property type="entry name" value="L domain-like"/>
    <property type="match status" value="1"/>
</dbReference>
<gene>
    <name evidence="4" type="ORF">CTEN210_13985</name>
</gene>
<keyword evidence="1" id="KW-0433">Leucine-rich repeat</keyword>
<proteinExistence type="predicted"/>
<evidence type="ECO:0000256" key="2">
    <source>
        <dbReference type="ARBA" id="ARBA00022737"/>
    </source>
</evidence>
<name>A0AAD3D7N5_9STRA</name>
<dbReference type="Gene3D" id="3.80.10.10">
    <property type="entry name" value="Ribonuclease Inhibitor"/>
    <property type="match status" value="1"/>
</dbReference>
<protein>
    <submittedName>
        <fullName evidence="4">Uncharacterized protein</fullName>
    </submittedName>
</protein>
<keyword evidence="2" id="KW-0677">Repeat</keyword>
<accession>A0AAD3D7N5</accession>
<feature type="compositionally biased region" description="Basic and acidic residues" evidence="3">
    <location>
        <begin position="428"/>
        <end position="450"/>
    </location>
</feature>
<keyword evidence="5" id="KW-1185">Reference proteome</keyword>
<evidence type="ECO:0000313" key="5">
    <source>
        <dbReference type="Proteomes" id="UP001054902"/>
    </source>
</evidence>
<organism evidence="4 5">
    <name type="scientific">Chaetoceros tenuissimus</name>
    <dbReference type="NCBI Taxonomy" id="426638"/>
    <lineage>
        <taxon>Eukaryota</taxon>
        <taxon>Sar</taxon>
        <taxon>Stramenopiles</taxon>
        <taxon>Ochrophyta</taxon>
        <taxon>Bacillariophyta</taxon>
        <taxon>Coscinodiscophyceae</taxon>
        <taxon>Chaetocerotophycidae</taxon>
        <taxon>Chaetocerotales</taxon>
        <taxon>Chaetocerotaceae</taxon>
        <taxon>Chaetoceros</taxon>
    </lineage>
</organism>
<dbReference type="PROSITE" id="PS51450">
    <property type="entry name" value="LRR"/>
    <property type="match status" value="1"/>
</dbReference>
<evidence type="ECO:0000256" key="1">
    <source>
        <dbReference type="ARBA" id="ARBA00022614"/>
    </source>
</evidence>
<comment type="caution">
    <text evidence="4">The sequence shown here is derived from an EMBL/GenBank/DDBJ whole genome shotgun (WGS) entry which is preliminary data.</text>
</comment>
<dbReference type="PANTHER" id="PTHR48051">
    <property type="match status" value="1"/>
</dbReference>